<sequence length="395" mass="44003">MHAADYIDGVGRSRGRQSIPMEERFWHRVGREMPSRNFMILFRCMRPTFAALVKELYDTLDVRASDGGRGPAFHPCERTAMVLYRLGHGAGARATAALFGVSDGWVTSCTCEFITRVTARLIPRFLWSWPTRNDQDNISAAFERRTGFRGPPGSAGDAGVWDWARQSKDIAEEQKLPEAQRRHRRRPRNREAKYLADKYMEATWGAEGSALDQARLAAEASYPAQTANDEGGGSEEETGPDIDAANLAGSFIGFAGPVMCWAADHWREIASASSPYPQLYARSEADQPPEYCTVFHHMVKSAGSTVKSTLRSASRREGVPLPASRCYGRGRLGRALRRPGGCRGFWSSEVAATAANENVLHSRGELGLSKDSILKWRWHFVPPRRPSPSPRWSSW</sequence>
<dbReference type="EMBL" id="FN649760">
    <property type="protein sequence ID" value="CBJ30932.1"/>
    <property type="molecule type" value="Genomic_DNA"/>
</dbReference>
<feature type="region of interest" description="Disordered" evidence="1">
    <location>
        <begin position="221"/>
        <end position="240"/>
    </location>
</feature>
<dbReference type="AlphaFoldDB" id="D7FRZ1"/>
<keyword evidence="3" id="KW-1185">Reference proteome</keyword>
<reference evidence="2 3" key="1">
    <citation type="journal article" date="2010" name="Nature">
        <title>The Ectocarpus genome and the independent evolution of multicellularity in brown algae.</title>
        <authorList>
            <person name="Cock J.M."/>
            <person name="Sterck L."/>
            <person name="Rouze P."/>
            <person name="Scornet D."/>
            <person name="Allen A.E."/>
            <person name="Amoutzias G."/>
            <person name="Anthouard V."/>
            <person name="Artiguenave F."/>
            <person name="Aury J.M."/>
            <person name="Badger J.H."/>
            <person name="Beszteri B."/>
            <person name="Billiau K."/>
            <person name="Bonnet E."/>
            <person name="Bothwell J.H."/>
            <person name="Bowler C."/>
            <person name="Boyen C."/>
            <person name="Brownlee C."/>
            <person name="Carrano C.J."/>
            <person name="Charrier B."/>
            <person name="Cho G.Y."/>
            <person name="Coelho S.M."/>
            <person name="Collen J."/>
            <person name="Corre E."/>
            <person name="Da Silva C."/>
            <person name="Delage L."/>
            <person name="Delaroque N."/>
            <person name="Dittami S.M."/>
            <person name="Doulbeau S."/>
            <person name="Elias M."/>
            <person name="Farnham G."/>
            <person name="Gachon C.M."/>
            <person name="Gschloessl B."/>
            <person name="Heesch S."/>
            <person name="Jabbari K."/>
            <person name="Jubin C."/>
            <person name="Kawai H."/>
            <person name="Kimura K."/>
            <person name="Kloareg B."/>
            <person name="Kupper F.C."/>
            <person name="Lang D."/>
            <person name="Le Bail A."/>
            <person name="Leblanc C."/>
            <person name="Lerouge P."/>
            <person name="Lohr M."/>
            <person name="Lopez P.J."/>
            <person name="Martens C."/>
            <person name="Maumus F."/>
            <person name="Michel G."/>
            <person name="Miranda-Saavedra D."/>
            <person name="Morales J."/>
            <person name="Moreau H."/>
            <person name="Motomura T."/>
            <person name="Nagasato C."/>
            <person name="Napoli C.A."/>
            <person name="Nelson D.R."/>
            <person name="Nyvall-Collen P."/>
            <person name="Peters A.F."/>
            <person name="Pommier C."/>
            <person name="Potin P."/>
            <person name="Poulain J."/>
            <person name="Quesneville H."/>
            <person name="Read B."/>
            <person name="Rensing S.A."/>
            <person name="Ritter A."/>
            <person name="Rousvoal S."/>
            <person name="Samanta M."/>
            <person name="Samson G."/>
            <person name="Schroeder D.C."/>
            <person name="Segurens B."/>
            <person name="Strittmatter M."/>
            <person name="Tonon T."/>
            <person name="Tregear J.W."/>
            <person name="Valentin K."/>
            <person name="von Dassow P."/>
            <person name="Yamagishi T."/>
            <person name="Van de Peer Y."/>
            <person name="Wincker P."/>
        </authorList>
    </citation>
    <scope>NUCLEOTIDE SEQUENCE [LARGE SCALE GENOMIC DNA]</scope>
    <source>
        <strain evidence="3">Ec32 / CCAP1310/4</strain>
    </source>
</reference>
<accession>D7FRZ1</accession>
<evidence type="ECO:0000256" key="1">
    <source>
        <dbReference type="SAM" id="MobiDB-lite"/>
    </source>
</evidence>
<proteinExistence type="predicted"/>
<protein>
    <recommendedName>
        <fullName evidence="4">DDE Tnp4 domain-containing protein</fullName>
    </recommendedName>
</protein>
<evidence type="ECO:0008006" key="4">
    <source>
        <dbReference type="Google" id="ProtNLM"/>
    </source>
</evidence>
<organism evidence="2 3">
    <name type="scientific">Ectocarpus siliculosus</name>
    <name type="common">Brown alga</name>
    <name type="synonym">Conferva siliculosa</name>
    <dbReference type="NCBI Taxonomy" id="2880"/>
    <lineage>
        <taxon>Eukaryota</taxon>
        <taxon>Sar</taxon>
        <taxon>Stramenopiles</taxon>
        <taxon>Ochrophyta</taxon>
        <taxon>PX clade</taxon>
        <taxon>Phaeophyceae</taxon>
        <taxon>Ectocarpales</taxon>
        <taxon>Ectocarpaceae</taxon>
        <taxon>Ectocarpus</taxon>
    </lineage>
</organism>
<dbReference type="InParanoid" id="D7FRZ1"/>
<evidence type="ECO:0000313" key="3">
    <source>
        <dbReference type="Proteomes" id="UP000002630"/>
    </source>
</evidence>
<evidence type="ECO:0000313" key="2">
    <source>
        <dbReference type="EMBL" id="CBJ30932.1"/>
    </source>
</evidence>
<gene>
    <name evidence="2" type="ORF">Esi_0225_0029</name>
</gene>
<dbReference type="Proteomes" id="UP000002630">
    <property type="component" value="Unassembled WGS sequence"/>
</dbReference>
<name>D7FRZ1_ECTSI</name>